<evidence type="ECO:0000259" key="15">
    <source>
        <dbReference type="PROSITE" id="PS50109"/>
    </source>
</evidence>
<dbReference type="GO" id="GO:0005524">
    <property type="term" value="F:ATP binding"/>
    <property type="evidence" value="ECO:0007669"/>
    <property type="project" value="UniProtKB-KW"/>
</dbReference>
<dbReference type="GO" id="GO:0006355">
    <property type="term" value="P:regulation of DNA-templated transcription"/>
    <property type="evidence" value="ECO:0007669"/>
    <property type="project" value="InterPro"/>
</dbReference>
<comment type="catalytic activity">
    <reaction evidence="1">
        <text>ATP + protein L-histidine = ADP + protein N-phospho-L-histidine.</text>
        <dbReference type="EC" id="2.7.13.3"/>
    </reaction>
</comment>
<evidence type="ECO:0000256" key="3">
    <source>
        <dbReference type="ARBA" id="ARBA00012438"/>
    </source>
</evidence>
<dbReference type="SUPFAM" id="SSF55874">
    <property type="entry name" value="ATPase domain of HSP90 chaperone/DNA topoisomerase II/histidine kinase"/>
    <property type="match status" value="1"/>
</dbReference>
<dbReference type="InterPro" id="IPR003661">
    <property type="entry name" value="HisK_dim/P_dom"/>
</dbReference>
<keyword evidence="13" id="KW-0175">Coiled coil</keyword>
<keyword evidence="7" id="KW-0547">Nucleotide-binding</keyword>
<sequence>MDRKFNRNLQIGYGFSIAMLLLVGVVSYKTVVSLLDSNHSMSRSAMVIQKLEKALSLMKDAETGQRGYLLTGRKEFLTPYNGAPREALKLVDEAQKHTTDNADQQRNIGHVRDVMVQRMSILQAMIEKRDRGDVMNDNDFYAGKAAMDELRTAVDRAEKAEQALLKERTGRFQTFTTLTPIFIIVALAVAMIIAVVSYFRVMADVREKDRLNNDLLLQQQETAAINEELTAANEEISAGNEELIAINEELVEAREELQSLNDSLEQKVAERTRALADSEEDTQALNEELTAMNEELLSTNEALADSKRVIEKSEKLFSTIAGNIPGSLILVVDKDHKLLAAEGDLLERFGFQENNLVGKVVKDVSPPERYEASKPLYDRMFTGEQIRVERKDYDGYDYQVDFVPLFDDDNEVYAGLVIAQDISDMKGAEERSAKLASIVESSDDAILSKSLEGIITSWNRGAQRMFGYTEAEMVGQSILKLIPEERQDEEPVILSKLRNGERVDHFETKRLTSDGRQIDVSLTISPIHDASGAVIGISKIARDISEQKLDEQRKNDFIGMASHELKTPLTSLSALIQVLNMKLHNNEDAFVPSALEKANTQVRKMSSMINGFLNISRLESGKLQIEKRPFELNALIDEMIGEIKLTVASHTFVFEPQGDLKVDADPDKIGSVISNLLSNAVKYSPKGKLVTVSAEVIGNEVQVSVKDEGMGIKPNDMPHLFDRYYRVNSEHTRNISGFGIGLYLSAEIIHRHDGRIWAESEKGVGSTFYFTLPL</sequence>
<feature type="domain" description="PAS" evidence="16">
    <location>
        <begin position="431"/>
        <end position="501"/>
    </location>
</feature>
<dbReference type="Pfam" id="PF00989">
    <property type="entry name" value="PAS"/>
    <property type="match status" value="1"/>
</dbReference>
<evidence type="ECO:0000313" key="18">
    <source>
        <dbReference type="EMBL" id="QKJ31022.1"/>
    </source>
</evidence>
<keyword evidence="9" id="KW-0067">ATP-binding</keyword>
<feature type="transmembrane region" description="Helical" evidence="14">
    <location>
        <begin position="12"/>
        <end position="35"/>
    </location>
</feature>
<evidence type="ECO:0000256" key="5">
    <source>
        <dbReference type="ARBA" id="ARBA00022679"/>
    </source>
</evidence>
<evidence type="ECO:0000259" key="17">
    <source>
        <dbReference type="PROSITE" id="PS50113"/>
    </source>
</evidence>
<evidence type="ECO:0000256" key="13">
    <source>
        <dbReference type="SAM" id="Coils"/>
    </source>
</evidence>
<keyword evidence="19" id="KW-1185">Reference proteome</keyword>
<dbReference type="InterPro" id="IPR003594">
    <property type="entry name" value="HATPase_dom"/>
</dbReference>
<dbReference type="Gene3D" id="1.10.287.130">
    <property type="match status" value="1"/>
</dbReference>
<feature type="domain" description="PAC" evidence="17">
    <location>
        <begin position="504"/>
        <end position="556"/>
    </location>
</feature>
<proteinExistence type="predicted"/>
<dbReference type="InterPro" id="IPR036097">
    <property type="entry name" value="HisK_dim/P_sf"/>
</dbReference>
<dbReference type="CDD" id="cd00082">
    <property type="entry name" value="HisKA"/>
    <property type="match status" value="1"/>
</dbReference>
<keyword evidence="8" id="KW-0418">Kinase</keyword>
<organism evidence="18 19">
    <name type="scientific">Mucilaginibacter mali</name>
    <dbReference type="NCBI Taxonomy" id="2740462"/>
    <lineage>
        <taxon>Bacteria</taxon>
        <taxon>Pseudomonadati</taxon>
        <taxon>Bacteroidota</taxon>
        <taxon>Sphingobacteriia</taxon>
        <taxon>Sphingobacteriales</taxon>
        <taxon>Sphingobacteriaceae</taxon>
        <taxon>Mucilaginibacter</taxon>
    </lineage>
</organism>
<dbReference type="InterPro" id="IPR013767">
    <property type="entry name" value="PAS_fold"/>
</dbReference>
<dbReference type="Pfam" id="PF05227">
    <property type="entry name" value="CHASE3"/>
    <property type="match status" value="1"/>
</dbReference>
<evidence type="ECO:0000256" key="6">
    <source>
        <dbReference type="ARBA" id="ARBA00022692"/>
    </source>
</evidence>
<evidence type="ECO:0000256" key="10">
    <source>
        <dbReference type="ARBA" id="ARBA00022989"/>
    </source>
</evidence>
<evidence type="ECO:0000256" key="14">
    <source>
        <dbReference type="SAM" id="Phobius"/>
    </source>
</evidence>
<evidence type="ECO:0000259" key="16">
    <source>
        <dbReference type="PROSITE" id="PS50112"/>
    </source>
</evidence>
<feature type="coiled-coil region" evidence="13">
    <location>
        <begin position="229"/>
        <end position="306"/>
    </location>
</feature>
<dbReference type="InterPro" id="IPR005467">
    <property type="entry name" value="His_kinase_dom"/>
</dbReference>
<dbReference type="PROSITE" id="PS50109">
    <property type="entry name" value="HIS_KIN"/>
    <property type="match status" value="1"/>
</dbReference>
<dbReference type="KEGG" id="mmab:HQ865_15085"/>
<keyword evidence="11" id="KW-0902">Two-component regulatory system</keyword>
<dbReference type="InterPro" id="IPR013656">
    <property type="entry name" value="PAS_4"/>
</dbReference>
<dbReference type="Pfam" id="PF00512">
    <property type="entry name" value="HisKA"/>
    <property type="match status" value="1"/>
</dbReference>
<keyword evidence="12 14" id="KW-0472">Membrane</keyword>
<name>A0A7D4UKR0_9SPHI</name>
<dbReference type="GO" id="GO:0000155">
    <property type="term" value="F:phosphorelay sensor kinase activity"/>
    <property type="evidence" value="ECO:0007669"/>
    <property type="project" value="InterPro"/>
</dbReference>
<keyword evidence="10 14" id="KW-1133">Transmembrane helix</keyword>
<accession>A0A7D4UKR0</accession>
<dbReference type="InterPro" id="IPR004358">
    <property type="entry name" value="Sig_transdc_His_kin-like_C"/>
</dbReference>
<feature type="domain" description="Histidine kinase" evidence="15">
    <location>
        <begin position="560"/>
        <end position="774"/>
    </location>
</feature>
<dbReference type="PROSITE" id="PS50112">
    <property type="entry name" value="PAS"/>
    <property type="match status" value="2"/>
</dbReference>
<dbReference type="SMART" id="SM00091">
    <property type="entry name" value="PAS"/>
    <property type="match status" value="2"/>
</dbReference>
<evidence type="ECO:0000256" key="8">
    <source>
        <dbReference type="ARBA" id="ARBA00022777"/>
    </source>
</evidence>
<evidence type="ECO:0000256" key="4">
    <source>
        <dbReference type="ARBA" id="ARBA00022553"/>
    </source>
</evidence>
<keyword evidence="6 14" id="KW-0812">Transmembrane</keyword>
<dbReference type="SUPFAM" id="SSF55785">
    <property type="entry name" value="PYP-like sensor domain (PAS domain)"/>
    <property type="match status" value="2"/>
</dbReference>
<dbReference type="CDD" id="cd00130">
    <property type="entry name" value="PAS"/>
    <property type="match status" value="1"/>
</dbReference>
<dbReference type="Proteomes" id="UP000505355">
    <property type="component" value="Chromosome"/>
</dbReference>
<dbReference type="InterPro" id="IPR036890">
    <property type="entry name" value="HATPase_C_sf"/>
</dbReference>
<dbReference type="InterPro" id="IPR000014">
    <property type="entry name" value="PAS"/>
</dbReference>
<dbReference type="PRINTS" id="PR00344">
    <property type="entry name" value="BCTRLSENSOR"/>
</dbReference>
<evidence type="ECO:0000256" key="11">
    <source>
        <dbReference type="ARBA" id="ARBA00023012"/>
    </source>
</evidence>
<dbReference type="InterPro" id="IPR001610">
    <property type="entry name" value="PAC"/>
</dbReference>
<dbReference type="InterPro" id="IPR007891">
    <property type="entry name" value="CHASE3"/>
</dbReference>
<dbReference type="InterPro" id="IPR035965">
    <property type="entry name" value="PAS-like_dom_sf"/>
</dbReference>
<gene>
    <name evidence="18" type="ORF">HQ865_15085</name>
</gene>
<keyword evidence="4" id="KW-0597">Phosphoprotein</keyword>
<dbReference type="InterPro" id="IPR050351">
    <property type="entry name" value="BphY/WalK/GraS-like"/>
</dbReference>
<evidence type="ECO:0000256" key="1">
    <source>
        <dbReference type="ARBA" id="ARBA00000085"/>
    </source>
</evidence>
<dbReference type="Gene3D" id="3.30.565.10">
    <property type="entry name" value="Histidine kinase-like ATPase, C-terminal domain"/>
    <property type="match status" value="1"/>
</dbReference>
<feature type="domain" description="PAS" evidence="16">
    <location>
        <begin position="329"/>
        <end position="384"/>
    </location>
</feature>
<dbReference type="GO" id="GO:0000156">
    <property type="term" value="F:phosphorelay response regulator activity"/>
    <property type="evidence" value="ECO:0007669"/>
    <property type="project" value="TreeGrafter"/>
</dbReference>
<dbReference type="AlphaFoldDB" id="A0A7D4UKR0"/>
<evidence type="ECO:0000256" key="2">
    <source>
        <dbReference type="ARBA" id="ARBA00004141"/>
    </source>
</evidence>
<dbReference type="RefSeq" id="WP_173415689.1">
    <property type="nucleotide sequence ID" value="NZ_CP054139.1"/>
</dbReference>
<dbReference type="PROSITE" id="PS50113">
    <property type="entry name" value="PAC"/>
    <property type="match status" value="2"/>
</dbReference>
<comment type="subcellular location">
    <subcellularLocation>
        <location evidence="2">Membrane</location>
        <topology evidence="2">Multi-pass membrane protein</topology>
    </subcellularLocation>
</comment>
<dbReference type="Pfam" id="PF08448">
    <property type="entry name" value="PAS_4"/>
    <property type="match status" value="1"/>
</dbReference>
<dbReference type="Gene3D" id="3.30.450.20">
    <property type="entry name" value="PAS domain"/>
    <property type="match status" value="2"/>
</dbReference>
<dbReference type="SUPFAM" id="SSF47384">
    <property type="entry name" value="Homodimeric domain of signal transducing histidine kinase"/>
    <property type="match status" value="1"/>
</dbReference>
<dbReference type="GO" id="GO:0007234">
    <property type="term" value="P:osmosensory signaling via phosphorelay pathway"/>
    <property type="evidence" value="ECO:0007669"/>
    <property type="project" value="TreeGrafter"/>
</dbReference>
<dbReference type="PANTHER" id="PTHR42878:SF7">
    <property type="entry name" value="SENSOR HISTIDINE KINASE GLRK"/>
    <property type="match status" value="1"/>
</dbReference>
<evidence type="ECO:0000313" key="19">
    <source>
        <dbReference type="Proteomes" id="UP000505355"/>
    </source>
</evidence>
<dbReference type="Pfam" id="PF02518">
    <property type="entry name" value="HATPase_c"/>
    <property type="match status" value="1"/>
</dbReference>
<protein>
    <recommendedName>
        <fullName evidence="3">histidine kinase</fullName>
        <ecNumber evidence="3">2.7.13.3</ecNumber>
    </recommendedName>
</protein>
<dbReference type="EC" id="2.7.13.3" evidence="3"/>
<reference evidence="18 19" key="1">
    <citation type="submission" date="2020-05" db="EMBL/GenBank/DDBJ databases">
        <title>Mucilaginibacter mali sp. nov.</title>
        <authorList>
            <person name="Kim H.S."/>
            <person name="Lee K.C."/>
            <person name="Suh M.K."/>
            <person name="Kim J.-S."/>
            <person name="Han K.-I."/>
            <person name="Eom M.K."/>
            <person name="Shin Y.K."/>
            <person name="Lee J.-S."/>
        </authorList>
    </citation>
    <scope>NUCLEOTIDE SEQUENCE [LARGE SCALE GENOMIC DNA]</scope>
    <source>
        <strain evidence="18 19">G2-14</strain>
    </source>
</reference>
<dbReference type="EMBL" id="CP054139">
    <property type="protein sequence ID" value="QKJ31022.1"/>
    <property type="molecule type" value="Genomic_DNA"/>
</dbReference>
<dbReference type="NCBIfam" id="TIGR00229">
    <property type="entry name" value="sensory_box"/>
    <property type="match status" value="2"/>
</dbReference>
<evidence type="ECO:0000256" key="7">
    <source>
        <dbReference type="ARBA" id="ARBA00022741"/>
    </source>
</evidence>
<feature type="transmembrane region" description="Helical" evidence="14">
    <location>
        <begin position="175"/>
        <end position="199"/>
    </location>
</feature>
<dbReference type="PANTHER" id="PTHR42878">
    <property type="entry name" value="TWO-COMPONENT HISTIDINE KINASE"/>
    <property type="match status" value="1"/>
</dbReference>
<dbReference type="InterPro" id="IPR000700">
    <property type="entry name" value="PAS-assoc_C"/>
</dbReference>
<dbReference type="FunFam" id="3.30.565.10:FF:000006">
    <property type="entry name" value="Sensor histidine kinase WalK"/>
    <property type="match status" value="1"/>
</dbReference>
<dbReference type="SMART" id="SM00387">
    <property type="entry name" value="HATPase_c"/>
    <property type="match status" value="1"/>
</dbReference>
<keyword evidence="5" id="KW-0808">Transferase</keyword>
<dbReference type="GO" id="GO:0016020">
    <property type="term" value="C:membrane"/>
    <property type="evidence" value="ECO:0007669"/>
    <property type="project" value="UniProtKB-SubCell"/>
</dbReference>
<evidence type="ECO:0000256" key="9">
    <source>
        <dbReference type="ARBA" id="ARBA00022840"/>
    </source>
</evidence>
<dbReference type="CDD" id="cd19410">
    <property type="entry name" value="HK9-like_sensor"/>
    <property type="match status" value="1"/>
</dbReference>
<dbReference type="SMART" id="SM00086">
    <property type="entry name" value="PAC"/>
    <property type="match status" value="1"/>
</dbReference>
<dbReference type="GO" id="GO:0030295">
    <property type="term" value="F:protein kinase activator activity"/>
    <property type="evidence" value="ECO:0007669"/>
    <property type="project" value="TreeGrafter"/>
</dbReference>
<feature type="domain" description="PAC" evidence="17">
    <location>
        <begin position="382"/>
        <end position="434"/>
    </location>
</feature>
<evidence type="ECO:0000256" key="12">
    <source>
        <dbReference type="ARBA" id="ARBA00023136"/>
    </source>
</evidence>
<dbReference type="SMART" id="SM00388">
    <property type="entry name" value="HisKA"/>
    <property type="match status" value="1"/>
</dbReference>